<evidence type="ECO:0000256" key="17">
    <source>
        <dbReference type="HAMAP-Rule" id="MF_01965"/>
    </source>
</evidence>
<keyword evidence="13" id="KW-0511">Multifunctional enzyme</keyword>
<comment type="catalytic activity">
    <reaction evidence="1 18 19">
        <text>(6R)-NADHX = (6S)-NADHX</text>
        <dbReference type="Rhea" id="RHEA:32215"/>
        <dbReference type="ChEBI" id="CHEBI:64074"/>
        <dbReference type="ChEBI" id="CHEBI:64075"/>
        <dbReference type="EC" id="5.1.99.6"/>
    </reaction>
</comment>
<comment type="similarity">
    <text evidence="4 19">In the C-terminal section; belongs to the NnrD/CARKD family.</text>
</comment>
<evidence type="ECO:0000256" key="10">
    <source>
        <dbReference type="ARBA" id="ARBA00023027"/>
    </source>
</evidence>
<keyword evidence="8 17" id="KW-0521">NADP</keyword>
<dbReference type="PROSITE" id="PS51383">
    <property type="entry name" value="YJEF_C_3"/>
    <property type="match status" value="1"/>
</dbReference>
<feature type="binding site" evidence="17">
    <location>
        <position position="264"/>
    </location>
    <ligand>
        <name>(6S)-NADPHX</name>
        <dbReference type="ChEBI" id="CHEBI:64076"/>
    </ligand>
</feature>
<dbReference type="Pfam" id="PF01256">
    <property type="entry name" value="Carb_kinase"/>
    <property type="match status" value="1"/>
</dbReference>
<evidence type="ECO:0000313" key="20">
    <source>
        <dbReference type="EMBL" id="SUC11719.1"/>
    </source>
</evidence>
<comment type="similarity">
    <text evidence="18">Belongs to the NnrE/AIBP family.</text>
</comment>
<evidence type="ECO:0000256" key="16">
    <source>
        <dbReference type="ARBA" id="ARBA00049209"/>
    </source>
</evidence>
<dbReference type="InterPro" id="IPR036652">
    <property type="entry name" value="YjeF_N_dom_sf"/>
</dbReference>
<dbReference type="PANTHER" id="PTHR12592:SF0">
    <property type="entry name" value="ATP-DEPENDENT (S)-NAD(P)H-HYDRATE DEHYDRATASE"/>
    <property type="match status" value="1"/>
</dbReference>
<feature type="binding site" evidence="18">
    <location>
        <position position="163"/>
    </location>
    <ligand>
        <name>K(+)</name>
        <dbReference type="ChEBI" id="CHEBI:29103"/>
    </ligand>
</feature>
<feature type="binding site" evidence="18">
    <location>
        <begin position="57"/>
        <end position="61"/>
    </location>
    <ligand>
        <name>(6S)-NADPHX</name>
        <dbReference type="ChEBI" id="CHEBI:64076"/>
    </ligand>
</feature>
<evidence type="ECO:0000256" key="15">
    <source>
        <dbReference type="ARBA" id="ARBA00048238"/>
    </source>
</evidence>
<comment type="cofactor">
    <cofactor evidence="18 19">
        <name>K(+)</name>
        <dbReference type="ChEBI" id="CHEBI:29103"/>
    </cofactor>
    <text evidence="18 19">Binds 1 potassium ion per subunit.</text>
</comment>
<protein>
    <recommendedName>
        <fullName evidence="19">Bifunctional NAD(P)H-hydrate repair enzyme</fullName>
    </recommendedName>
    <alternativeName>
        <fullName evidence="19">Nicotinamide nucleotide repair protein</fullName>
    </alternativeName>
    <domain>
        <recommendedName>
            <fullName evidence="19">ADP-dependent (S)-NAD(P)H-hydrate dehydratase</fullName>
            <ecNumber evidence="19">4.2.1.136</ecNumber>
        </recommendedName>
        <alternativeName>
            <fullName evidence="19">ADP-dependent NAD(P)HX dehydratase</fullName>
        </alternativeName>
    </domain>
    <domain>
        <recommendedName>
            <fullName evidence="19">NAD(P)H-hydrate epimerase</fullName>
            <ecNumber evidence="19">5.1.99.6</ecNumber>
        </recommendedName>
    </domain>
</protein>
<dbReference type="PANTHER" id="PTHR12592">
    <property type="entry name" value="ATP-DEPENDENT (S)-NAD(P)H-HYDRATE DEHYDRATASE FAMILY MEMBER"/>
    <property type="match status" value="1"/>
</dbReference>
<reference evidence="20 21" key="1">
    <citation type="submission" date="2018-06" db="EMBL/GenBank/DDBJ databases">
        <authorList>
            <consortium name="Pathogen Informatics"/>
            <person name="Doyle S."/>
        </authorList>
    </citation>
    <scope>NUCLEOTIDE SEQUENCE [LARGE SCALE GENOMIC DNA]</scope>
    <source>
        <strain evidence="20 21">NCTC13043</strain>
    </source>
</reference>
<dbReference type="OrthoDB" id="9806925at2"/>
<comment type="similarity">
    <text evidence="3 19">In the N-terminal section; belongs to the NnrE/AIBP family.</text>
</comment>
<dbReference type="NCBIfam" id="TIGR00197">
    <property type="entry name" value="yjeF_nterm"/>
    <property type="match status" value="1"/>
</dbReference>
<evidence type="ECO:0000256" key="8">
    <source>
        <dbReference type="ARBA" id="ARBA00022857"/>
    </source>
</evidence>
<evidence type="ECO:0000256" key="1">
    <source>
        <dbReference type="ARBA" id="ARBA00000013"/>
    </source>
</evidence>
<comment type="catalytic activity">
    <reaction evidence="2 18 19">
        <text>(6R)-NADPHX = (6S)-NADPHX</text>
        <dbReference type="Rhea" id="RHEA:32227"/>
        <dbReference type="ChEBI" id="CHEBI:64076"/>
        <dbReference type="ChEBI" id="CHEBI:64077"/>
        <dbReference type="EC" id="5.1.99.6"/>
    </reaction>
</comment>
<accession>A0A379EZA2</accession>
<feature type="binding site" evidence="18">
    <location>
        <position position="58"/>
    </location>
    <ligand>
        <name>K(+)</name>
        <dbReference type="ChEBI" id="CHEBI:29103"/>
    </ligand>
</feature>
<keyword evidence="11 18" id="KW-0413">Isomerase</keyword>
<feature type="binding site" evidence="17">
    <location>
        <begin position="414"/>
        <end position="418"/>
    </location>
    <ligand>
        <name>AMP</name>
        <dbReference type="ChEBI" id="CHEBI:456215"/>
    </ligand>
</feature>
<keyword evidence="10 17" id="KW-0520">NAD</keyword>
<dbReference type="RefSeq" id="WP_115082950.1">
    <property type="nucleotide sequence ID" value="NZ_CAKAQN010000002.1"/>
</dbReference>
<keyword evidence="5 18" id="KW-0479">Metal-binding</keyword>
<evidence type="ECO:0000256" key="18">
    <source>
        <dbReference type="HAMAP-Rule" id="MF_01966"/>
    </source>
</evidence>
<evidence type="ECO:0000256" key="12">
    <source>
        <dbReference type="ARBA" id="ARBA00023239"/>
    </source>
</evidence>
<dbReference type="PIRSF" id="PIRSF017184">
    <property type="entry name" value="Nnr"/>
    <property type="match status" value="1"/>
</dbReference>
<dbReference type="GO" id="GO:0052856">
    <property type="term" value="F:NAD(P)HX epimerase activity"/>
    <property type="evidence" value="ECO:0007669"/>
    <property type="project" value="UniProtKB-UniRule"/>
</dbReference>
<dbReference type="InterPro" id="IPR030677">
    <property type="entry name" value="Nnr"/>
</dbReference>
<evidence type="ECO:0000256" key="5">
    <source>
        <dbReference type="ARBA" id="ARBA00022723"/>
    </source>
</evidence>
<evidence type="ECO:0000256" key="3">
    <source>
        <dbReference type="ARBA" id="ARBA00006001"/>
    </source>
</evidence>
<dbReference type="EMBL" id="UGTP01000001">
    <property type="protein sequence ID" value="SUC11719.1"/>
    <property type="molecule type" value="Genomic_DNA"/>
</dbReference>
<dbReference type="InterPro" id="IPR000631">
    <property type="entry name" value="CARKD"/>
</dbReference>
<feature type="binding site" evidence="18">
    <location>
        <begin position="131"/>
        <end position="137"/>
    </location>
    <ligand>
        <name>(6S)-NADPHX</name>
        <dbReference type="ChEBI" id="CHEBI:64076"/>
    </ligand>
</feature>
<dbReference type="InterPro" id="IPR017953">
    <property type="entry name" value="Carbohydrate_kinase_pred_CS"/>
</dbReference>
<keyword evidence="12 17" id="KW-0456">Lyase</keyword>
<dbReference type="AlphaFoldDB" id="A0A379EZA2"/>
<evidence type="ECO:0000256" key="7">
    <source>
        <dbReference type="ARBA" id="ARBA00022840"/>
    </source>
</evidence>
<keyword evidence="6 17" id="KW-0547">Nucleotide-binding</keyword>
<comment type="catalytic activity">
    <reaction evidence="15 17 19">
        <text>(6S)-NADHX + ADP = AMP + phosphate + NADH + H(+)</text>
        <dbReference type="Rhea" id="RHEA:32223"/>
        <dbReference type="ChEBI" id="CHEBI:15378"/>
        <dbReference type="ChEBI" id="CHEBI:43474"/>
        <dbReference type="ChEBI" id="CHEBI:57945"/>
        <dbReference type="ChEBI" id="CHEBI:64074"/>
        <dbReference type="ChEBI" id="CHEBI:456215"/>
        <dbReference type="ChEBI" id="CHEBI:456216"/>
        <dbReference type="EC" id="4.2.1.136"/>
    </reaction>
</comment>
<evidence type="ECO:0000256" key="9">
    <source>
        <dbReference type="ARBA" id="ARBA00022958"/>
    </source>
</evidence>
<dbReference type="SUPFAM" id="SSF53613">
    <property type="entry name" value="Ribokinase-like"/>
    <property type="match status" value="1"/>
</dbReference>
<dbReference type="GeneID" id="78570300"/>
<dbReference type="EC" id="4.2.1.136" evidence="19"/>
<evidence type="ECO:0000256" key="6">
    <source>
        <dbReference type="ARBA" id="ARBA00022741"/>
    </source>
</evidence>
<dbReference type="HAMAP" id="MF_01965">
    <property type="entry name" value="NADHX_dehydratase"/>
    <property type="match status" value="1"/>
</dbReference>
<dbReference type="GO" id="GO:0046496">
    <property type="term" value="P:nicotinamide nucleotide metabolic process"/>
    <property type="evidence" value="ECO:0007669"/>
    <property type="project" value="UniProtKB-UniRule"/>
</dbReference>
<name>A0A379EZA2_9BACT</name>
<dbReference type="GO" id="GO:0005524">
    <property type="term" value="F:ATP binding"/>
    <property type="evidence" value="ECO:0007669"/>
    <property type="project" value="UniProtKB-UniRule"/>
</dbReference>
<feature type="binding site" evidence="17">
    <location>
        <position position="378"/>
    </location>
    <ligand>
        <name>(6S)-NADPHX</name>
        <dbReference type="ChEBI" id="CHEBI:64076"/>
    </ligand>
</feature>
<dbReference type="SUPFAM" id="SSF64153">
    <property type="entry name" value="YjeF N-terminal domain-like"/>
    <property type="match status" value="1"/>
</dbReference>
<comment type="caution">
    <text evidence="18">Lacks conserved residue(s) required for the propagation of feature annotation.</text>
</comment>
<dbReference type="GO" id="GO:0046872">
    <property type="term" value="F:metal ion binding"/>
    <property type="evidence" value="ECO:0007669"/>
    <property type="project" value="UniProtKB-UniRule"/>
</dbReference>
<evidence type="ECO:0000256" key="13">
    <source>
        <dbReference type="ARBA" id="ARBA00023268"/>
    </source>
</evidence>
<dbReference type="EC" id="5.1.99.6" evidence="19"/>
<organism evidence="20 21">
    <name type="scientific">Prevotella pallens</name>
    <dbReference type="NCBI Taxonomy" id="60133"/>
    <lineage>
        <taxon>Bacteria</taxon>
        <taxon>Pseudomonadati</taxon>
        <taxon>Bacteroidota</taxon>
        <taxon>Bacteroidia</taxon>
        <taxon>Bacteroidales</taxon>
        <taxon>Prevotellaceae</taxon>
        <taxon>Prevotella</taxon>
    </lineage>
</organism>
<keyword evidence="7 17" id="KW-0067">ATP-binding</keyword>
<comment type="function">
    <text evidence="18">Catalyzes the epimerization of the S- and R-forms of NAD(P)HX, a damaged form of NAD(P)H that is a result of enzymatic or heat-dependent hydration. This is a prerequisite for the S-specific NAD(P)H-hydrate dehydratase to allow the repair of both epimers of NAD(P)HX.</text>
</comment>
<gene>
    <name evidence="20" type="primary">nnr</name>
    <name evidence="17" type="synonym">nnrD</name>
    <name evidence="18" type="synonym">nnrE</name>
    <name evidence="20" type="ORF">NCTC13043_00575</name>
</gene>
<feature type="binding site" evidence="18">
    <location>
        <position position="127"/>
    </location>
    <ligand>
        <name>K(+)</name>
        <dbReference type="ChEBI" id="CHEBI:29103"/>
    </ligand>
</feature>
<dbReference type="NCBIfam" id="TIGR00196">
    <property type="entry name" value="yjeF_cterm"/>
    <property type="match status" value="1"/>
</dbReference>
<dbReference type="GO" id="GO:0052855">
    <property type="term" value="F:ADP-dependent NAD(P)H-hydrate dehydratase activity"/>
    <property type="evidence" value="ECO:0007669"/>
    <property type="project" value="UniProtKB-UniRule"/>
</dbReference>
<comment type="function">
    <text evidence="14 19">Bifunctional enzyme that catalyzes the epimerization of the S- and R-forms of NAD(P)HX and the dehydration of the S-form of NAD(P)HX at the expense of ADP, which is converted to AMP. This allows the repair of both epimers of NAD(P)HX, a damaged form of NAD(P)H that is a result of enzymatic or heat-dependent hydration.</text>
</comment>
<comment type="subunit">
    <text evidence="17">Homotetramer.</text>
</comment>
<evidence type="ECO:0000256" key="2">
    <source>
        <dbReference type="ARBA" id="ARBA00000909"/>
    </source>
</evidence>
<sequence>MKIFTSAQIRELDQYTIEHEPIRSIDLMERAAKAITHSIMEEWSNNTPMVVFAGPGNNGGDALAVARLLYNEGYQVKVILFNISNKLSENCTLNKDRLLDLKHFKDFTEVTVSFDPPELNAETLVIDGLFGIGQNKPLAGGFASLVKYINQSPSKVVSIDIPSGLLAEDNSQNVNANIIKADLTLTLHQKKLSFLFSESQQFLGRVKVLDIRLSREFISKTGAQYTILEEDDIRAKLLSRGDFAHKGTMGKALIIAGSYGMAGAAVLATRACLRSGVGKVVVHTPKRNYDIMQTAVPEAVMQIDHEDAYFSEPVSVEDFDALGIGPGLGQVEITAIAMISQIRRTQCPIVVDADALNMLASHRAWLQQLPKKIIMTPHAAEFDRLNGTPSIGEYERLEQAQQLAQNLDAFILLKGHYSALCLPNGNILFNSTGNSGMATAGSGDVLSGIITALLARGYQNADACAVGMYLHGLAGDLAANDLGKESLVASDIINYLPKAFNRLNE</sequence>
<comment type="catalytic activity">
    <reaction evidence="16 17 19">
        <text>(6S)-NADPHX + ADP = AMP + phosphate + NADPH + H(+)</text>
        <dbReference type="Rhea" id="RHEA:32235"/>
        <dbReference type="ChEBI" id="CHEBI:15378"/>
        <dbReference type="ChEBI" id="CHEBI:43474"/>
        <dbReference type="ChEBI" id="CHEBI:57783"/>
        <dbReference type="ChEBI" id="CHEBI:64076"/>
        <dbReference type="ChEBI" id="CHEBI:456215"/>
        <dbReference type="ChEBI" id="CHEBI:456216"/>
        <dbReference type="EC" id="4.2.1.136"/>
    </reaction>
</comment>
<feature type="binding site" evidence="18">
    <location>
        <position position="160"/>
    </location>
    <ligand>
        <name>(6S)-NADPHX</name>
        <dbReference type="ChEBI" id="CHEBI:64076"/>
    </ligand>
</feature>
<dbReference type="Pfam" id="PF03853">
    <property type="entry name" value="YjeF_N"/>
    <property type="match status" value="1"/>
</dbReference>
<dbReference type="InterPro" id="IPR029056">
    <property type="entry name" value="Ribokinase-like"/>
</dbReference>
<dbReference type="Proteomes" id="UP000254235">
    <property type="component" value="Unassembled WGS sequence"/>
</dbReference>
<dbReference type="Gene3D" id="3.40.1190.20">
    <property type="match status" value="1"/>
</dbReference>
<feature type="binding site" evidence="17">
    <location>
        <position position="443"/>
    </location>
    <ligand>
        <name>AMP</name>
        <dbReference type="ChEBI" id="CHEBI:456215"/>
    </ligand>
</feature>
<evidence type="ECO:0000256" key="14">
    <source>
        <dbReference type="ARBA" id="ARBA00025153"/>
    </source>
</evidence>
<evidence type="ECO:0000256" key="4">
    <source>
        <dbReference type="ARBA" id="ARBA00009524"/>
    </source>
</evidence>
<dbReference type="CDD" id="cd01171">
    <property type="entry name" value="YXKO-related"/>
    <property type="match status" value="1"/>
</dbReference>
<feature type="binding site" evidence="17">
    <location>
        <position position="327"/>
    </location>
    <ligand>
        <name>(6S)-NADPHX</name>
        <dbReference type="ChEBI" id="CHEBI:64076"/>
    </ligand>
</feature>
<dbReference type="GO" id="GO:0110051">
    <property type="term" value="P:metabolite repair"/>
    <property type="evidence" value="ECO:0007669"/>
    <property type="project" value="TreeGrafter"/>
</dbReference>
<comment type="function">
    <text evidence="17">Catalyzes the dehydration of the S-form of NAD(P)HX at the expense of ADP, which is converted to AMP. Together with NAD(P)HX epimerase, which catalyzes the epimerization of the S- and R-forms, the enzyme allows the repair of both epimers of NAD(P)HX, a damaged form of NAD(P)H that is a result of enzymatic or heat-dependent hydration.</text>
</comment>
<comment type="cofactor">
    <cofactor evidence="17">
        <name>Mg(2+)</name>
        <dbReference type="ChEBI" id="CHEBI:18420"/>
    </cofactor>
</comment>
<comment type="similarity">
    <text evidence="17">Belongs to the NnrD/CARKD family.</text>
</comment>
<dbReference type="PROSITE" id="PS51385">
    <property type="entry name" value="YJEF_N"/>
    <property type="match status" value="1"/>
</dbReference>
<dbReference type="InterPro" id="IPR004443">
    <property type="entry name" value="YjeF_N_dom"/>
</dbReference>
<dbReference type="Gene3D" id="3.40.50.10260">
    <property type="entry name" value="YjeF N-terminal domain"/>
    <property type="match status" value="1"/>
</dbReference>
<dbReference type="HAMAP" id="MF_01966">
    <property type="entry name" value="NADHX_epimerase"/>
    <property type="match status" value="1"/>
</dbReference>
<evidence type="ECO:0000313" key="21">
    <source>
        <dbReference type="Proteomes" id="UP000254235"/>
    </source>
</evidence>
<evidence type="ECO:0000256" key="11">
    <source>
        <dbReference type="ARBA" id="ARBA00023235"/>
    </source>
</evidence>
<feature type="binding site" evidence="17">
    <location>
        <position position="444"/>
    </location>
    <ligand>
        <name>(6S)-NADPHX</name>
        <dbReference type="ChEBI" id="CHEBI:64076"/>
    </ligand>
</feature>
<dbReference type="PROSITE" id="PS01050">
    <property type="entry name" value="YJEF_C_2"/>
    <property type="match status" value="1"/>
</dbReference>
<proteinExistence type="inferred from homology"/>
<evidence type="ECO:0000256" key="19">
    <source>
        <dbReference type="PIRNR" id="PIRNR017184"/>
    </source>
</evidence>
<keyword evidence="9 18" id="KW-0630">Potassium</keyword>